<keyword evidence="2" id="KW-0238">DNA-binding</keyword>
<dbReference type="InterPro" id="IPR001138">
    <property type="entry name" value="Zn2Cys6_DnaBD"/>
</dbReference>
<dbReference type="GO" id="GO:0003677">
    <property type="term" value="F:DNA binding"/>
    <property type="evidence" value="ECO:0007669"/>
    <property type="project" value="UniProtKB-KW"/>
</dbReference>
<dbReference type="PROSITE" id="PS50048">
    <property type="entry name" value="ZN2_CY6_FUNGAL_2"/>
    <property type="match status" value="1"/>
</dbReference>
<dbReference type="HOGENOM" id="CLU_007607_0_1_1"/>
<evidence type="ECO:0000259" key="6">
    <source>
        <dbReference type="PROSITE" id="PS50048"/>
    </source>
</evidence>
<evidence type="ECO:0000313" key="7">
    <source>
        <dbReference type="EMBL" id="KIW11325.1"/>
    </source>
</evidence>
<proteinExistence type="predicted"/>
<dbReference type="PANTHER" id="PTHR47655:SF2">
    <property type="entry name" value="QUINIC ACID UTILIZATION ACTIVATOR"/>
    <property type="match status" value="1"/>
</dbReference>
<dbReference type="CDD" id="cd12148">
    <property type="entry name" value="fungal_TF_MHR"/>
    <property type="match status" value="1"/>
</dbReference>
<evidence type="ECO:0000256" key="1">
    <source>
        <dbReference type="ARBA" id="ARBA00023015"/>
    </source>
</evidence>
<keyword evidence="1" id="KW-0805">Transcription regulation</keyword>
<dbReference type="InterPro" id="IPR052783">
    <property type="entry name" value="Metabolic/Drug-Res_Regulator"/>
</dbReference>
<dbReference type="VEuPathDB" id="FungiDB:PV08_10625"/>
<dbReference type="InterPro" id="IPR036864">
    <property type="entry name" value="Zn2-C6_fun-type_DNA-bd_sf"/>
</dbReference>
<evidence type="ECO:0000256" key="4">
    <source>
        <dbReference type="ARBA" id="ARBA00023242"/>
    </source>
</evidence>
<dbReference type="GO" id="GO:0045944">
    <property type="term" value="P:positive regulation of transcription by RNA polymerase II"/>
    <property type="evidence" value="ECO:0007669"/>
    <property type="project" value="TreeGrafter"/>
</dbReference>
<protein>
    <recommendedName>
        <fullName evidence="6">Zn(2)-C6 fungal-type domain-containing protein</fullName>
    </recommendedName>
</protein>
<keyword evidence="4" id="KW-0539">Nucleus</keyword>
<dbReference type="SMART" id="SM00066">
    <property type="entry name" value="GAL4"/>
    <property type="match status" value="1"/>
</dbReference>
<dbReference type="EMBL" id="KN847499">
    <property type="protein sequence ID" value="KIW11325.1"/>
    <property type="molecule type" value="Genomic_DNA"/>
</dbReference>
<dbReference type="RefSeq" id="XP_016231541.1">
    <property type="nucleotide sequence ID" value="XM_016384939.1"/>
</dbReference>
<dbReference type="Proteomes" id="UP000053328">
    <property type="component" value="Unassembled WGS sequence"/>
</dbReference>
<dbReference type="PANTHER" id="PTHR47655">
    <property type="entry name" value="QUINIC ACID UTILIZATION ACTIVATOR"/>
    <property type="match status" value="1"/>
</dbReference>
<keyword evidence="8" id="KW-1185">Reference proteome</keyword>
<accession>A0A0D2AY09</accession>
<dbReference type="OrthoDB" id="2534600at2759"/>
<sequence>MSEPGPPYPKRQRISQACKECRKRKSKCGGEYPSCLVCVSTNRVCTYDQNFRKRGLQAGYVRALEALLGTITRDSPDAERKIRASLRSPHLQGEVDEQRVTDIAVEAWRKSGLSKDIEQLLAASEDVFRTSSVALSPIAYSDAEDEQVDEATGLEEASQQTSLDLNGPPARHGQTQSLPDSPLPVETSNMVEFYFAQIQCWLPVLERRDVLRILHSETLPSALTISDKALRSCLWAIFAFVTAQGRFFSETHLTYERVLVGLCLQISEHEQQPELGHIQSRLITALLKIGLGQLNAAWTMIGATIRMLLGYQYRPPRYLHTLLVCIMLDNYLSSLLRRDSYFPPSNRIYLARVDDDSVEEWEYWNPPSPCTTAASDRRKGPMRSLSILNSMTQLVHHLAKINEQNVDDASLFEGLDALQTWKENLSGHHQISSSSPSNPPLLNLHLMWNFVMCSLLMKVSTLQDSIVELAEQCATSTVELLNIISRDMGMQTPLLQGYASQAWTCLHVVVRPEADSSACSAMARLLELKQSFRQYWQTRECGPANQPYEGAQNARYDPEVPGRSLSQLSGMASLSADVANPTASNRFVGTERHSTALVQPFAAAQTPETHFQGVPTNRAFPSEIEPGGDLENVNVPSADQFSDVNDFDAIFNQGPWIAPMKR</sequence>
<name>A0A0D2AY09_9EURO</name>
<dbReference type="GeneID" id="27337708"/>
<dbReference type="AlphaFoldDB" id="A0A0D2AY09"/>
<reference evidence="7 8" key="1">
    <citation type="submission" date="2015-01" db="EMBL/GenBank/DDBJ databases">
        <title>The Genome Sequence of Exophiala spinifera CBS89968.</title>
        <authorList>
            <consortium name="The Broad Institute Genomics Platform"/>
            <person name="Cuomo C."/>
            <person name="de Hoog S."/>
            <person name="Gorbushina A."/>
            <person name="Stielow B."/>
            <person name="Teixiera M."/>
            <person name="Abouelleil A."/>
            <person name="Chapman S.B."/>
            <person name="Priest M."/>
            <person name="Young S.K."/>
            <person name="Wortman J."/>
            <person name="Nusbaum C."/>
            <person name="Birren B."/>
        </authorList>
    </citation>
    <scope>NUCLEOTIDE SEQUENCE [LARGE SCALE GENOMIC DNA]</scope>
    <source>
        <strain evidence="7 8">CBS 89968</strain>
    </source>
</reference>
<evidence type="ECO:0000256" key="3">
    <source>
        <dbReference type="ARBA" id="ARBA00023163"/>
    </source>
</evidence>
<organism evidence="7 8">
    <name type="scientific">Exophiala spinifera</name>
    <dbReference type="NCBI Taxonomy" id="91928"/>
    <lineage>
        <taxon>Eukaryota</taxon>
        <taxon>Fungi</taxon>
        <taxon>Dikarya</taxon>
        <taxon>Ascomycota</taxon>
        <taxon>Pezizomycotina</taxon>
        <taxon>Eurotiomycetes</taxon>
        <taxon>Chaetothyriomycetidae</taxon>
        <taxon>Chaetothyriales</taxon>
        <taxon>Herpotrichiellaceae</taxon>
        <taxon>Exophiala</taxon>
    </lineage>
</organism>
<dbReference type="Pfam" id="PF00172">
    <property type="entry name" value="Zn_clus"/>
    <property type="match status" value="1"/>
</dbReference>
<evidence type="ECO:0000256" key="2">
    <source>
        <dbReference type="ARBA" id="ARBA00023125"/>
    </source>
</evidence>
<dbReference type="Gene3D" id="4.10.240.10">
    <property type="entry name" value="Zn(2)-C6 fungal-type DNA-binding domain"/>
    <property type="match status" value="1"/>
</dbReference>
<dbReference type="CDD" id="cd00067">
    <property type="entry name" value="GAL4"/>
    <property type="match status" value="1"/>
</dbReference>
<evidence type="ECO:0000313" key="8">
    <source>
        <dbReference type="Proteomes" id="UP000053328"/>
    </source>
</evidence>
<gene>
    <name evidence="7" type="ORF">PV08_10625</name>
</gene>
<evidence type="ECO:0000256" key="5">
    <source>
        <dbReference type="SAM" id="MobiDB-lite"/>
    </source>
</evidence>
<dbReference type="GO" id="GO:0000981">
    <property type="term" value="F:DNA-binding transcription factor activity, RNA polymerase II-specific"/>
    <property type="evidence" value="ECO:0007669"/>
    <property type="project" value="InterPro"/>
</dbReference>
<feature type="domain" description="Zn(2)-C6 fungal-type" evidence="6">
    <location>
        <begin position="17"/>
        <end position="47"/>
    </location>
</feature>
<dbReference type="GO" id="GO:0008270">
    <property type="term" value="F:zinc ion binding"/>
    <property type="evidence" value="ECO:0007669"/>
    <property type="project" value="InterPro"/>
</dbReference>
<feature type="region of interest" description="Disordered" evidence="5">
    <location>
        <begin position="145"/>
        <end position="182"/>
    </location>
</feature>
<dbReference type="SUPFAM" id="SSF57701">
    <property type="entry name" value="Zn2/Cys6 DNA-binding domain"/>
    <property type="match status" value="1"/>
</dbReference>
<keyword evidence="3" id="KW-0804">Transcription</keyword>
<dbReference type="PROSITE" id="PS00463">
    <property type="entry name" value="ZN2_CY6_FUNGAL_1"/>
    <property type="match status" value="1"/>
</dbReference>